<feature type="compositionally biased region" description="Acidic residues" evidence="4">
    <location>
        <begin position="127"/>
        <end position="142"/>
    </location>
</feature>
<dbReference type="InterPro" id="IPR000424">
    <property type="entry name" value="Primosome_PriB/ssb"/>
</dbReference>
<dbReference type="PROSITE" id="PS50935">
    <property type="entry name" value="SSB"/>
    <property type="match status" value="1"/>
</dbReference>
<dbReference type="EMBL" id="PFMC01000031">
    <property type="protein sequence ID" value="PIY95187.1"/>
    <property type="molecule type" value="Genomic_DNA"/>
</dbReference>
<evidence type="ECO:0000256" key="1">
    <source>
        <dbReference type="ARBA" id="ARBA00023125"/>
    </source>
</evidence>
<evidence type="ECO:0000256" key="4">
    <source>
        <dbReference type="SAM" id="MobiDB-lite"/>
    </source>
</evidence>
<dbReference type="Gene3D" id="2.40.50.140">
    <property type="entry name" value="Nucleic acid-binding proteins"/>
    <property type="match status" value="1"/>
</dbReference>
<dbReference type="Proteomes" id="UP000228689">
    <property type="component" value="Unassembled WGS sequence"/>
</dbReference>
<evidence type="ECO:0000313" key="6">
    <source>
        <dbReference type="Proteomes" id="UP000228689"/>
    </source>
</evidence>
<proteinExistence type="inferred from homology"/>
<comment type="caution">
    <text evidence="5">The sequence shown here is derived from an EMBL/GenBank/DDBJ whole genome shotgun (WGS) entry which is preliminary data.</text>
</comment>
<dbReference type="PIRSF" id="PIRSF002070">
    <property type="entry name" value="SSB"/>
    <property type="match status" value="1"/>
</dbReference>
<dbReference type="NCBIfam" id="TIGR00621">
    <property type="entry name" value="ssb"/>
    <property type="match status" value="1"/>
</dbReference>
<name>A0A2M7RF13_9BACT</name>
<evidence type="ECO:0000256" key="3">
    <source>
        <dbReference type="PIRNR" id="PIRNR002070"/>
    </source>
</evidence>
<feature type="region of interest" description="Disordered" evidence="4">
    <location>
        <begin position="118"/>
        <end position="142"/>
    </location>
</feature>
<protein>
    <recommendedName>
        <fullName evidence="2 3">Single-stranded DNA-binding protein</fullName>
        <shortName evidence="2">SSB</shortName>
    </recommendedName>
</protein>
<comment type="caution">
    <text evidence="2">Lacks conserved residue(s) required for the propagation of feature annotation.</text>
</comment>
<dbReference type="InterPro" id="IPR011344">
    <property type="entry name" value="ssDNA-bd"/>
</dbReference>
<dbReference type="PANTHER" id="PTHR10302:SF27">
    <property type="entry name" value="SINGLE-STRANDED DNA-BINDING PROTEIN"/>
    <property type="match status" value="1"/>
</dbReference>
<dbReference type="CDD" id="cd04496">
    <property type="entry name" value="SSB_OBF"/>
    <property type="match status" value="1"/>
</dbReference>
<gene>
    <name evidence="5" type="ORF">COY67_01240</name>
</gene>
<dbReference type="HAMAP" id="MF_00984">
    <property type="entry name" value="SSB"/>
    <property type="match status" value="1"/>
</dbReference>
<dbReference type="GO" id="GO:0003697">
    <property type="term" value="F:single-stranded DNA binding"/>
    <property type="evidence" value="ECO:0007669"/>
    <property type="project" value="UniProtKB-UniRule"/>
</dbReference>
<dbReference type="AlphaFoldDB" id="A0A2M7RF13"/>
<evidence type="ECO:0000313" key="5">
    <source>
        <dbReference type="EMBL" id="PIY95187.1"/>
    </source>
</evidence>
<dbReference type="PANTHER" id="PTHR10302">
    <property type="entry name" value="SINGLE-STRANDED DNA-BINDING PROTEIN"/>
    <property type="match status" value="1"/>
</dbReference>
<organism evidence="5 6">
    <name type="scientific">Candidatus Komeilibacteria bacterium CG_4_10_14_0_8_um_filter_37_78</name>
    <dbReference type="NCBI Taxonomy" id="1974471"/>
    <lineage>
        <taxon>Bacteria</taxon>
        <taxon>Candidatus Komeiliibacteriota</taxon>
    </lineage>
</organism>
<accession>A0A2M7RF13</accession>
<reference evidence="6" key="1">
    <citation type="submission" date="2017-09" db="EMBL/GenBank/DDBJ databases">
        <title>Depth-based differentiation of microbial function through sediment-hosted aquifers and enrichment of novel symbionts in the deep terrestrial subsurface.</title>
        <authorList>
            <person name="Probst A.J."/>
            <person name="Ladd B."/>
            <person name="Jarett J.K."/>
            <person name="Geller-Mcgrath D.E."/>
            <person name="Sieber C.M.K."/>
            <person name="Emerson J.B."/>
            <person name="Anantharaman K."/>
            <person name="Thomas B.C."/>
            <person name="Malmstrom R."/>
            <person name="Stieglmeier M."/>
            <person name="Klingl A."/>
            <person name="Woyke T."/>
            <person name="Ryan C.M."/>
            <person name="Banfield J.F."/>
        </authorList>
    </citation>
    <scope>NUCLEOTIDE SEQUENCE [LARGE SCALE GENOMIC DNA]</scope>
</reference>
<dbReference type="GO" id="GO:0006260">
    <property type="term" value="P:DNA replication"/>
    <property type="evidence" value="ECO:0007669"/>
    <property type="project" value="InterPro"/>
</dbReference>
<sequence>MINKKVMNLNKASIIGNLTADPIARKMPSGADLAVFGVATNYVWKDKKTKKMQESVEFHNLVAWGGLASVVNKYLKKGSKVYVEGRISTRSWEDDRGAKKYKTEIIANELIMLGHKQKEEKQPSELASEEISVEEVTVDELK</sequence>
<dbReference type="GO" id="GO:0009295">
    <property type="term" value="C:nucleoid"/>
    <property type="evidence" value="ECO:0007669"/>
    <property type="project" value="TreeGrafter"/>
</dbReference>
<dbReference type="Pfam" id="PF00436">
    <property type="entry name" value="SSB"/>
    <property type="match status" value="1"/>
</dbReference>
<evidence type="ECO:0000256" key="2">
    <source>
        <dbReference type="HAMAP-Rule" id="MF_00984"/>
    </source>
</evidence>
<comment type="subunit">
    <text evidence="2">Homotetramer.</text>
</comment>
<dbReference type="InterPro" id="IPR012340">
    <property type="entry name" value="NA-bd_OB-fold"/>
</dbReference>
<dbReference type="SUPFAM" id="SSF50249">
    <property type="entry name" value="Nucleic acid-binding proteins"/>
    <property type="match status" value="1"/>
</dbReference>
<keyword evidence="1 2" id="KW-0238">DNA-binding</keyword>